<evidence type="ECO:0008006" key="3">
    <source>
        <dbReference type="Google" id="ProtNLM"/>
    </source>
</evidence>
<organism evidence="1 2">
    <name type="scientific">Microbulbifer marinus</name>
    <dbReference type="NCBI Taxonomy" id="658218"/>
    <lineage>
        <taxon>Bacteria</taxon>
        <taxon>Pseudomonadati</taxon>
        <taxon>Pseudomonadota</taxon>
        <taxon>Gammaproteobacteria</taxon>
        <taxon>Cellvibrionales</taxon>
        <taxon>Microbulbiferaceae</taxon>
        <taxon>Microbulbifer</taxon>
    </lineage>
</organism>
<keyword evidence="2" id="KW-1185">Reference proteome</keyword>
<accession>A0A1H3WFB4</accession>
<dbReference type="OrthoDB" id="570199at2"/>
<evidence type="ECO:0000313" key="1">
    <source>
        <dbReference type="EMBL" id="SDZ85839.1"/>
    </source>
</evidence>
<dbReference type="EMBL" id="FNQO01000001">
    <property type="protein sequence ID" value="SDZ85839.1"/>
    <property type="molecule type" value="Genomic_DNA"/>
</dbReference>
<reference evidence="2" key="1">
    <citation type="submission" date="2016-10" db="EMBL/GenBank/DDBJ databases">
        <authorList>
            <person name="Varghese N."/>
            <person name="Submissions S."/>
        </authorList>
    </citation>
    <scope>NUCLEOTIDE SEQUENCE [LARGE SCALE GENOMIC DNA]</scope>
    <source>
        <strain evidence="2">CGMCC 1.10657</strain>
    </source>
</reference>
<proteinExistence type="predicted"/>
<dbReference type="AlphaFoldDB" id="A0A1H3WFB4"/>
<name>A0A1H3WFB4_9GAMM</name>
<dbReference type="GO" id="GO:0003676">
    <property type="term" value="F:nucleic acid binding"/>
    <property type="evidence" value="ECO:0007669"/>
    <property type="project" value="InterPro"/>
</dbReference>
<dbReference type="InterPro" id="IPR011856">
    <property type="entry name" value="tRNA_endonuc-like_dom_sf"/>
</dbReference>
<dbReference type="Gene3D" id="3.40.1350.10">
    <property type="match status" value="1"/>
</dbReference>
<protein>
    <recommendedName>
        <fullName evidence="3">DUF91 domain-containing protein</fullName>
    </recommendedName>
</protein>
<dbReference type="RefSeq" id="WP_091385397.1">
    <property type="nucleotide sequence ID" value="NZ_FNQO01000001.1"/>
</dbReference>
<gene>
    <name evidence="1" type="ORF">SAMN05216562_0812</name>
</gene>
<evidence type="ECO:0000313" key="2">
    <source>
        <dbReference type="Proteomes" id="UP000198658"/>
    </source>
</evidence>
<sequence length="357" mass="40531">MAVQHGIWKIGSQPEALEPIQLDNELLLEEQIHKDISILNPSWMLIGRQVYTDFGKYIDLMAIDAAGSIIVIELKKHRTPRDVVAQVIDYASWVEHLPTEKISQIYSEFAGKYELAERSFDSAFKARFGVFPSDDDINSSHQMVIVAAELDASTERIINYLNDRASVAVNAVFFTVFRDGDNQYLSRAWMIDPVETEEHAVNVGQKNEWNGEFYCNYGATPNGRSWQDAVEYGFIAAGGGRWYNRTLFTLKPGNRLWVLIPGKGYVGVAEVTGHPIIVDEFLAQHPDHQGKYCMVEEFGEDDADYCVPVKWLYKVDEANAVNEVGLFGNQNTVARPRTPKWDHTVKRLAELWEIPLQ</sequence>
<dbReference type="Proteomes" id="UP000198658">
    <property type="component" value="Unassembled WGS sequence"/>
</dbReference>
<dbReference type="STRING" id="658218.SAMN05216562_0812"/>